<dbReference type="RefSeq" id="WP_058919597.1">
    <property type="nucleotide sequence ID" value="NZ_JBHSQC010000005.1"/>
</dbReference>
<evidence type="ECO:0000313" key="2">
    <source>
        <dbReference type="Proteomes" id="UP001597285"/>
    </source>
</evidence>
<dbReference type="SUPFAM" id="SSF55874">
    <property type="entry name" value="ATPase domain of HSP90 chaperone/DNA topoisomerase II/histidine kinase"/>
    <property type="match status" value="1"/>
</dbReference>
<name>A0ABW4NK81_9LACT</name>
<dbReference type="EMBL" id="JBHUFF010000006">
    <property type="protein sequence ID" value="MFD1798518.1"/>
    <property type="molecule type" value="Genomic_DNA"/>
</dbReference>
<dbReference type="NCBIfam" id="NF047352">
    <property type="entry name" value="P_loop_sacsin"/>
    <property type="match status" value="1"/>
</dbReference>
<sequence>MVKEYNRRLVDIALASSTSKIKKEFDSIFEGSEDDNNKTRRRWIWELIQNASDCTLDGEKININLEISNERITFSHDGKPFTYNNLQDLITQVSTKEESGEELTGKFGTGFMSTFLLSRIVEIEGTFIRNNETSTNMNFIINRTKRDYNGIKEQTIQMLEKLEELDRSSNEVLTSNKTKFIYNIAGSSQDSKEAVKQGVKDLLATIPYLLAFNENIQSVDCNGKRYEKAKSRTYPAYSNLTLMQLKTIDKNNVNIESLFYFSKNNVQIVCPVEYDKDSKLCIFKPLSNNIPKLFCDFPLVGTEDFAFPIIVNSALFGVTEDRDAIREGNQQNRELLEEAISLYKNLIDICSDNTFTRDEYNICLFEKRQYKGLQKHYYDQIYEYISRSSLIPINKPKVNYERKSYLNETGDVQVYIPTTRKEDNSMIFWKLFSDGGCPNTSTAETFLGWKKVFGGNHYLKSVNKLFEDKTIIDFNNTFVNEREACEWLDRFYSLWIDDEGIEEVIKYVFVPTQHKCFNHFKNVYYDDDIREDIKKILFELKPSWEKKLLNQCIESFDAHFSEDASERQNTEQAAKLIDNKVSKILVDETSDNLERTKEVQFIFNKLNDFFLQEKTLSEKYFPKVYPKRMLVSSTKETLRRMAIAEKVERNGIDLDEYLSNHQKIKDILENSDLETEDIRALLKHVVTSTPEMREYVESLLQRSVENVYKNLKKSKKYFVPNTLQEWKDSSYSETIFLAMKEEKELIIVIRPTDNNQIIFYGEEELEVLDSGNYELWTDNGEDDGCKEITLGELLKTTGITRIPLKKL</sequence>
<gene>
    <name evidence="1" type="ORF">ACFSBK_01405</name>
</gene>
<dbReference type="Proteomes" id="UP001597285">
    <property type="component" value="Unassembled WGS sequence"/>
</dbReference>
<accession>A0ABW4NK81</accession>
<keyword evidence="2" id="KW-1185">Reference proteome</keyword>
<protein>
    <submittedName>
        <fullName evidence="1">Sacsin N-terminal ATP-binding-like domain-containing protein</fullName>
    </submittedName>
</protein>
<organism evidence="1 2">
    <name type="scientific">Carnobacterium antarcticum</name>
    <dbReference type="NCBI Taxonomy" id="2126436"/>
    <lineage>
        <taxon>Bacteria</taxon>
        <taxon>Bacillati</taxon>
        <taxon>Bacillota</taxon>
        <taxon>Bacilli</taxon>
        <taxon>Lactobacillales</taxon>
        <taxon>Carnobacteriaceae</taxon>
        <taxon>Carnobacterium</taxon>
    </lineage>
</organism>
<comment type="caution">
    <text evidence="1">The sequence shown here is derived from an EMBL/GenBank/DDBJ whole genome shotgun (WGS) entry which is preliminary data.</text>
</comment>
<proteinExistence type="predicted"/>
<dbReference type="Gene3D" id="3.30.565.10">
    <property type="entry name" value="Histidine kinase-like ATPase, C-terminal domain"/>
    <property type="match status" value="1"/>
</dbReference>
<reference evidence="2" key="1">
    <citation type="journal article" date="2019" name="Int. J. Syst. Evol. Microbiol.">
        <title>The Global Catalogue of Microorganisms (GCM) 10K type strain sequencing project: providing services to taxonomists for standard genome sequencing and annotation.</title>
        <authorList>
            <consortium name="The Broad Institute Genomics Platform"/>
            <consortium name="The Broad Institute Genome Sequencing Center for Infectious Disease"/>
            <person name="Wu L."/>
            <person name="Ma J."/>
        </authorList>
    </citation>
    <scope>NUCLEOTIDE SEQUENCE [LARGE SCALE GENOMIC DNA]</scope>
    <source>
        <strain evidence="2">KCTC 42143</strain>
    </source>
</reference>
<dbReference type="InterPro" id="IPR036890">
    <property type="entry name" value="HATPase_C_sf"/>
</dbReference>
<evidence type="ECO:0000313" key="1">
    <source>
        <dbReference type="EMBL" id="MFD1798518.1"/>
    </source>
</evidence>